<proteinExistence type="inferred from homology"/>
<evidence type="ECO:0000256" key="2">
    <source>
        <dbReference type="ARBA" id="ARBA00022630"/>
    </source>
</evidence>
<evidence type="ECO:0000256" key="6">
    <source>
        <dbReference type="SAM" id="Phobius"/>
    </source>
</evidence>
<dbReference type="PRINTS" id="PR00420">
    <property type="entry name" value="RNGMNOXGNASE"/>
</dbReference>
<dbReference type="Pfam" id="PF01494">
    <property type="entry name" value="FAD_binding_3"/>
    <property type="match status" value="1"/>
</dbReference>
<evidence type="ECO:0000256" key="3">
    <source>
        <dbReference type="ARBA" id="ARBA00022827"/>
    </source>
</evidence>
<dbReference type="PANTHER" id="PTHR47356">
    <property type="entry name" value="FAD-DEPENDENT MONOOXYGENASE ASQG-RELATED"/>
    <property type="match status" value="1"/>
</dbReference>
<sequence length="457" mass="51412">MEPTVPPLPQPYVLIAGAGLGGLLMGTLLERIGIPYHIFERAAKVKPLGSIMSMGPNCRPMFSQLGLEEELLKISHPVTVTNIFNAKMEVMGLLKRVGQKALTGYETIVFTRPALYDLLLKQIPPEKISLGKRILKTEEIDDKVIIHCSDNSTYSGDILIGADGAYSAVRHNMYRQLQEKGQLPKSDLEDLSIGYTLMVGVAAPKDLSKYPQTKDSFSHFSTVVGDKSLSWGAYNVPGNQICWILSDQYQDPDKAREQKFRNSEWTPEMNEAMINEFRDRVCPLGGTMGDLINDTPKELISKVFIEEKMFKTWFHGRTVLLGDGAVNAFQDACILANGFYDLKDATPESITAMFKDYVDQRFERAKASVELSHHATRILGGQTWSDWIIRWVMFNLVPESFNQRTNAKRCEYRPQVNFLPLVPNMGTGNVTPQKPSWRYTEEQKKKKQAQPAPAQAV</sequence>
<evidence type="ECO:0000256" key="4">
    <source>
        <dbReference type="ARBA" id="ARBA00023002"/>
    </source>
</evidence>
<protein>
    <recommendedName>
        <fullName evidence="7">FAD-binding domain-containing protein</fullName>
    </recommendedName>
</protein>
<keyword evidence="3" id="KW-0274">FAD</keyword>
<evidence type="ECO:0000256" key="5">
    <source>
        <dbReference type="SAM" id="MobiDB-lite"/>
    </source>
</evidence>
<dbReference type="InterPro" id="IPR050562">
    <property type="entry name" value="FAD_mOase_fung"/>
</dbReference>
<dbReference type="EMBL" id="JAAAIM010000089">
    <property type="protein sequence ID" value="KAG0295303.1"/>
    <property type="molecule type" value="Genomic_DNA"/>
</dbReference>
<evidence type="ECO:0000313" key="9">
    <source>
        <dbReference type="Proteomes" id="UP001194696"/>
    </source>
</evidence>
<feature type="domain" description="FAD-binding" evidence="7">
    <location>
        <begin position="13"/>
        <end position="189"/>
    </location>
</feature>
<dbReference type="PANTHER" id="PTHR47356:SF2">
    <property type="entry name" value="FAD-BINDING DOMAIN-CONTAINING PROTEIN-RELATED"/>
    <property type="match status" value="1"/>
</dbReference>
<dbReference type="InterPro" id="IPR036188">
    <property type="entry name" value="FAD/NAD-bd_sf"/>
</dbReference>
<keyword evidence="6" id="KW-0812">Transmembrane</keyword>
<name>A0ABQ7KBT5_9FUNG</name>
<comment type="similarity">
    <text evidence="1">Belongs to the paxM FAD-dependent monooxygenase family.</text>
</comment>
<reference evidence="8 9" key="1">
    <citation type="journal article" date="2020" name="Fungal Divers.">
        <title>Resolving the Mortierellaceae phylogeny through synthesis of multi-gene phylogenetics and phylogenomics.</title>
        <authorList>
            <person name="Vandepol N."/>
            <person name="Liber J."/>
            <person name="Desiro A."/>
            <person name="Na H."/>
            <person name="Kennedy M."/>
            <person name="Barry K."/>
            <person name="Grigoriev I.V."/>
            <person name="Miller A.N."/>
            <person name="O'Donnell K."/>
            <person name="Stajich J.E."/>
            <person name="Bonito G."/>
        </authorList>
    </citation>
    <scope>NUCLEOTIDE SEQUENCE [LARGE SCALE GENOMIC DNA]</scope>
    <source>
        <strain evidence="8 9">AD045</strain>
    </source>
</reference>
<dbReference type="SUPFAM" id="SSF51905">
    <property type="entry name" value="FAD/NAD(P)-binding domain"/>
    <property type="match status" value="1"/>
</dbReference>
<dbReference type="Proteomes" id="UP001194696">
    <property type="component" value="Unassembled WGS sequence"/>
</dbReference>
<keyword evidence="6" id="KW-1133">Transmembrane helix</keyword>
<feature type="transmembrane region" description="Helical" evidence="6">
    <location>
        <begin position="12"/>
        <end position="29"/>
    </location>
</feature>
<dbReference type="Gene3D" id="3.50.50.60">
    <property type="entry name" value="FAD/NAD(P)-binding domain"/>
    <property type="match status" value="1"/>
</dbReference>
<feature type="region of interest" description="Disordered" evidence="5">
    <location>
        <begin position="424"/>
        <end position="457"/>
    </location>
</feature>
<gene>
    <name evidence="8" type="ORF">BGZ96_012076</name>
</gene>
<evidence type="ECO:0000313" key="8">
    <source>
        <dbReference type="EMBL" id="KAG0295303.1"/>
    </source>
</evidence>
<accession>A0ABQ7KBT5</accession>
<keyword evidence="2" id="KW-0285">Flavoprotein</keyword>
<evidence type="ECO:0000256" key="1">
    <source>
        <dbReference type="ARBA" id="ARBA00007992"/>
    </source>
</evidence>
<keyword evidence="4" id="KW-0560">Oxidoreductase</keyword>
<comment type="caution">
    <text evidence="8">The sequence shown here is derived from an EMBL/GenBank/DDBJ whole genome shotgun (WGS) entry which is preliminary data.</text>
</comment>
<dbReference type="InterPro" id="IPR002938">
    <property type="entry name" value="FAD-bd"/>
</dbReference>
<organism evidence="8 9">
    <name type="scientific">Linnemannia gamsii</name>
    <dbReference type="NCBI Taxonomy" id="64522"/>
    <lineage>
        <taxon>Eukaryota</taxon>
        <taxon>Fungi</taxon>
        <taxon>Fungi incertae sedis</taxon>
        <taxon>Mucoromycota</taxon>
        <taxon>Mortierellomycotina</taxon>
        <taxon>Mortierellomycetes</taxon>
        <taxon>Mortierellales</taxon>
        <taxon>Mortierellaceae</taxon>
        <taxon>Linnemannia</taxon>
    </lineage>
</organism>
<keyword evidence="9" id="KW-1185">Reference proteome</keyword>
<evidence type="ECO:0000259" key="7">
    <source>
        <dbReference type="Pfam" id="PF01494"/>
    </source>
</evidence>
<keyword evidence="6" id="KW-0472">Membrane</keyword>